<feature type="transmembrane region" description="Helical" evidence="10">
    <location>
        <begin position="612"/>
        <end position="635"/>
    </location>
</feature>
<dbReference type="FunFam" id="3.40.50.200:FF:000014">
    <property type="entry name" value="Proteinase K"/>
    <property type="match status" value="1"/>
</dbReference>
<dbReference type="Gene3D" id="3.40.50.200">
    <property type="entry name" value="Peptidase S8/S53 domain"/>
    <property type="match status" value="1"/>
</dbReference>
<evidence type="ECO:0000256" key="5">
    <source>
        <dbReference type="ARBA" id="ARBA00022801"/>
    </source>
</evidence>
<feature type="active site" description="Charge relay system" evidence="9">
    <location>
        <position position="326"/>
    </location>
</feature>
<keyword evidence="5 9" id="KW-0378">Hydrolase</keyword>
<feature type="active site" description="Charge relay system" evidence="9">
    <location>
        <position position="142"/>
    </location>
</feature>
<feature type="transmembrane region" description="Helical" evidence="10">
    <location>
        <begin position="495"/>
        <end position="515"/>
    </location>
</feature>
<dbReference type="CDD" id="cd04077">
    <property type="entry name" value="Peptidases_S8_PCSK9_ProteinaseK_like"/>
    <property type="match status" value="1"/>
</dbReference>
<dbReference type="GO" id="GO:0006508">
    <property type="term" value="P:proteolysis"/>
    <property type="evidence" value="ECO:0007669"/>
    <property type="project" value="UniProtKB-KW"/>
</dbReference>
<dbReference type="PANTHER" id="PTHR43806">
    <property type="entry name" value="PEPTIDASE S8"/>
    <property type="match status" value="1"/>
</dbReference>
<feature type="active site" description="Charge relay system" evidence="9">
    <location>
        <position position="172"/>
    </location>
</feature>
<dbReference type="GO" id="GO:0016020">
    <property type="term" value="C:membrane"/>
    <property type="evidence" value="ECO:0007669"/>
    <property type="project" value="UniProtKB-SubCell"/>
</dbReference>
<keyword evidence="6 9" id="KW-0720">Serine protease</keyword>
<sequence>MLHSLQVDTLKSILLEVEQDIPIIMGDPSKQTSSNCYFIKFSEESMEFLDRASNLLVEFGLNVKSKYSNGGMHMCCPGELPLSLLRKIPFIEYIEREKIFEAYQVMENAPWGLDRIDQTKLPLDGSYRFNLTGKGVNIYTIDSGLYTSHAEFDQRASVVYSIFNTTDDCTGHGTHVAGIAAGRNVGVAKQANIMTIRVISCSGVGENSNLADALEWLLVNHKKPAVINMSVGGDKSSFVESLAQKLIDNGVQIVTASGNGATDACTSSPGSLKDVLNVAASTKSDTGASYSNYGSCVDIFAPGDGIYSSTLPGKSSNGYMRMSGTSMAAPFVTGIIALMLEENSSLTPAQIRGKLLDLSSHGVLRSDTINGSPNLLLKSIWTNETGKQLVQLSNLPSDATENDIALLIKKYTGLDWLTFLLISIGALVTLILAIVLIKYFWNKRNVSDTYYQSATQMQNDDNNNPFNRLWNAGSNFSLRTLLKSSPLSSRVQSHLVRVYSALAATFGASAIGAYLQLNQFISIGSGFSGLLSLVCMLGVLFSRPTRENQNYRLAGLLGMGAFQGMSLAPLLSLSLTNFANGASLIMQALGVSALTFTGFSASALLNTRRSYLYMGGTLFSIASGLFWGSLVNGLFFQSQAFFGAELFIGLLMFCGFILYDTQLIVERAERGSDDFIGHSVDLFVDGISLFVRLLIILMRREDEREDRRRKRRD</sequence>
<dbReference type="Proteomes" id="UP000030755">
    <property type="component" value="Unassembled WGS sequence"/>
</dbReference>
<feature type="transmembrane region" description="Helical" evidence="10">
    <location>
        <begin position="641"/>
        <end position="659"/>
    </location>
</feature>
<evidence type="ECO:0000256" key="4">
    <source>
        <dbReference type="ARBA" id="ARBA00022692"/>
    </source>
</evidence>
<keyword evidence="13" id="KW-1185">Reference proteome</keyword>
<evidence type="ECO:0000313" key="13">
    <source>
        <dbReference type="Proteomes" id="UP000030755"/>
    </source>
</evidence>
<evidence type="ECO:0000313" key="12">
    <source>
        <dbReference type="EMBL" id="EPZ32372.1"/>
    </source>
</evidence>
<feature type="transmembrane region" description="Helical" evidence="10">
    <location>
        <begin position="521"/>
        <end position="541"/>
    </location>
</feature>
<feature type="domain" description="Peptidase S8/S53" evidence="11">
    <location>
        <begin position="133"/>
        <end position="357"/>
    </location>
</feature>
<feature type="transmembrane region" description="Helical" evidence="10">
    <location>
        <begin position="416"/>
        <end position="441"/>
    </location>
</feature>
<dbReference type="PROSITE" id="PS00138">
    <property type="entry name" value="SUBTILASE_SER"/>
    <property type="match status" value="1"/>
</dbReference>
<dbReference type="InterPro" id="IPR023828">
    <property type="entry name" value="Peptidase_S8_Ser-AS"/>
</dbReference>
<dbReference type="HOGENOM" id="CLU_387402_0_0_1"/>
<reference evidence="12 13" key="1">
    <citation type="journal article" date="2013" name="Curr. Biol.">
        <title>Shared signatures of parasitism and phylogenomics unite Cryptomycota and microsporidia.</title>
        <authorList>
            <person name="James T.Y."/>
            <person name="Pelin A."/>
            <person name="Bonen L."/>
            <person name="Ahrendt S."/>
            <person name="Sain D."/>
            <person name="Corradi N."/>
            <person name="Stajich J.E."/>
        </authorList>
    </citation>
    <scope>NUCLEOTIDE SEQUENCE [LARGE SCALE GENOMIC DNA]</scope>
    <source>
        <strain evidence="12 13">CSF55</strain>
    </source>
</reference>
<evidence type="ECO:0000259" key="11">
    <source>
        <dbReference type="Pfam" id="PF00082"/>
    </source>
</evidence>
<dbReference type="PROSITE" id="PS00137">
    <property type="entry name" value="SUBTILASE_HIS"/>
    <property type="match status" value="1"/>
</dbReference>
<feature type="transmembrane region" description="Helical" evidence="10">
    <location>
        <begin position="553"/>
        <end position="572"/>
    </location>
</feature>
<keyword evidence="7 10" id="KW-1133">Transmembrane helix</keyword>
<dbReference type="InterPro" id="IPR022398">
    <property type="entry name" value="Peptidase_S8_His-AS"/>
</dbReference>
<keyword evidence="3 9" id="KW-0645">Protease</keyword>
<dbReference type="Pfam" id="PF01027">
    <property type="entry name" value="Bax1-I"/>
    <property type="match status" value="1"/>
</dbReference>
<dbReference type="GO" id="GO:0004252">
    <property type="term" value="F:serine-type endopeptidase activity"/>
    <property type="evidence" value="ECO:0007669"/>
    <property type="project" value="UniProtKB-UniRule"/>
</dbReference>
<dbReference type="InterPro" id="IPR036852">
    <property type="entry name" value="Peptidase_S8/S53_dom_sf"/>
</dbReference>
<dbReference type="Pfam" id="PF00082">
    <property type="entry name" value="Peptidase_S8"/>
    <property type="match status" value="1"/>
</dbReference>
<dbReference type="InterPro" id="IPR000209">
    <property type="entry name" value="Peptidase_S8/S53_dom"/>
</dbReference>
<dbReference type="AlphaFoldDB" id="A0A075AUG9"/>
<dbReference type="InterPro" id="IPR050131">
    <property type="entry name" value="Peptidase_S8_subtilisin-like"/>
</dbReference>
<dbReference type="OrthoDB" id="206201at2759"/>
<evidence type="ECO:0000256" key="1">
    <source>
        <dbReference type="ARBA" id="ARBA00004141"/>
    </source>
</evidence>
<evidence type="ECO:0000256" key="2">
    <source>
        <dbReference type="ARBA" id="ARBA00011073"/>
    </source>
</evidence>
<dbReference type="PRINTS" id="PR00723">
    <property type="entry name" value="SUBTILISIN"/>
</dbReference>
<feature type="transmembrane region" description="Helical" evidence="10">
    <location>
        <begin position="584"/>
        <end position="605"/>
    </location>
</feature>
<keyword evidence="4 10" id="KW-0812">Transmembrane</keyword>
<dbReference type="InterPro" id="IPR015500">
    <property type="entry name" value="Peptidase_S8_subtilisin-rel"/>
</dbReference>
<dbReference type="STRING" id="988480.A0A075AUG9"/>
<dbReference type="PROSITE" id="PS51892">
    <property type="entry name" value="SUBTILASE"/>
    <property type="match status" value="1"/>
</dbReference>
<evidence type="ECO:0000256" key="10">
    <source>
        <dbReference type="SAM" id="Phobius"/>
    </source>
</evidence>
<dbReference type="InterPro" id="IPR034193">
    <property type="entry name" value="PCSK9_ProteinaseK-like"/>
</dbReference>
<accession>A0A075AUG9</accession>
<dbReference type="PANTHER" id="PTHR43806:SF11">
    <property type="entry name" value="CEREVISIN-RELATED"/>
    <property type="match status" value="1"/>
</dbReference>
<evidence type="ECO:0000256" key="8">
    <source>
        <dbReference type="ARBA" id="ARBA00023136"/>
    </source>
</evidence>
<protein>
    <submittedName>
        <fullName evidence="12">Peptidase S8, subtilisin-related domain-containing protein</fullName>
    </submittedName>
</protein>
<gene>
    <name evidence="12" type="ORF">O9G_002212</name>
</gene>
<evidence type="ECO:0000256" key="9">
    <source>
        <dbReference type="PROSITE-ProRule" id="PRU01240"/>
    </source>
</evidence>
<comment type="similarity">
    <text evidence="2 9">Belongs to the peptidase S8 family.</text>
</comment>
<evidence type="ECO:0000256" key="6">
    <source>
        <dbReference type="ARBA" id="ARBA00022825"/>
    </source>
</evidence>
<name>A0A075AUG9_ROZAC</name>
<dbReference type="InterPro" id="IPR006214">
    <property type="entry name" value="Bax_inhibitor_1-related"/>
</dbReference>
<comment type="subcellular location">
    <subcellularLocation>
        <location evidence="1">Membrane</location>
        <topology evidence="1">Multi-pass membrane protein</topology>
    </subcellularLocation>
</comment>
<evidence type="ECO:0000256" key="7">
    <source>
        <dbReference type="ARBA" id="ARBA00022989"/>
    </source>
</evidence>
<evidence type="ECO:0000256" key="3">
    <source>
        <dbReference type="ARBA" id="ARBA00022670"/>
    </source>
</evidence>
<organism evidence="12 13">
    <name type="scientific">Rozella allomycis (strain CSF55)</name>
    <dbReference type="NCBI Taxonomy" id="988480"/>
    <lineage>
        <taxon>Eukaryota</taxon>
        <taxon>Fungi</taxon>
        <taxon>Fungi incertae sedis</taxon>
        <taxon>Cryptomycota</taxon>
        <taxon>Cryptomycota incertae sedis</taxon>
        <taxon>Rozella</taxon>
    </lineage>
</organism>
<dbReference type="SUPFAM" id="SSF52743">
    <property type="entry name" value="Subtilisin-like"/>
    <property type="match status" value="1"/>
</dbReference>
<keyword evidence="8 10" id="KW-0472">Membrane</keyword>
<proteinExistence type="inferred from homology"/>
<dbReference type="GO" id="GO:0005615">
    <property type="term" value="C:extracellular space"/>
    <property type="evidence" value="ECO:0007669"/>
    <property type="project" value="TreeGrafter"/>
</dbReference>
<dbReference type="EMBL" id="KE561158">
    <property type="protein sequence ID" value="EPZ32372.1"/>
    <property type="molecule type" value="Genomic_DNA"/>
</dbReference>